<feature type="transmembrane region" description="Helical" evidence="2">
    <location>
        <begin position="67"/>
        <end position="91"/>
    </location>
</feature>
<gene>
    <name evidence="3" type="ORF">N5I07_09190</name>
</gene>
<keyword evidence="2" id="KW-1133">Transmembrane helix</keyword>
<dbReference type="Proteomes" id="UP001160758">
    <property type="component" value="Unassembled WGS sequence"/>
</dbReference>
<sequence length="224" mass="24864">MNTKIIRNEEEQKRADEIHDKFRDDLLKRQLSNTENYDKTILTLSSSGLAISLTFLNFIIPRGSANFIWIIQASWVCFLLSIVFSLIAYHVSNKAIDSYLVIAEDYYTHGDGTAFNRRVLPSIINTWINHIVGILFCVAITGVVAFVIVNLSSKEIDMTSKKVETSHSVMVGDSAQIPRMQYAPGNELSINSAQMPRMQAAPGSVAQTPVASQPSSNPTPNKTK</sequence>
<protein>
    <submittedName>
        <fullName evidence="3">Uncharacterized protein</fullName>
    </submittedName>
</protein>
<dbReference type="AlphaFoldDB" id="A0AA43AJ20"/>
<keyword evidence="2" id="KW-0812">Transmembrane</keyword>
<feature type="compositionally biased region" description="Polar residues" evidence="1">
    <location>
        <begin position="205"/>
        <end position="224"/>
    </location>
</feature>
<name>A0AA43AJ20_AERCA</name>
<reference evidence="3" key="1">
    <citation type="submission" date="2022-09" db="EMBL/GenBank/DDBJ databases">
        <title>Intensive care unit water sources are persistently colonized with multi-drug resistant bacteria and are the site of extensive horizontal gene transfer of antibiotic resistance genes.</title>
        <authorList>
            <person name="Diorio-Toth L."/>
        </authorList>
    </citation>
    <scope>NUCLEOTIDE SEQUENCE</scope>
    <source>
        <strain evidence="3">GD03796</strain>
    </source>
</reference>
<dbReference type="EMBL" id="JAOCFT010000001">
    <property type="protein sequence ID" value="MDH1897740.1"/>
    <property type="molecule type" value="Genomic_DNA"/>
</dbReference>
<keyword evidence="2" id="KW-0472">Membrane</keyword>
<accession>A0AA43AJ20</accession>
<dbReference type="RefSeq" id="WP_279981344.1">
    <property type="nucleotide sequence ID" value="NZ_JAOCFT010000001.1"/>
</dbReference>
<feature type="region of interest" description="Disordered" evidence="1">
    <location>
        <begin position="193"/>
        <end position="224"/>
    </location>
</feature>
<feature type="transmembrane region" description="Helical" evidence="2">
    <location>
        <begin position="127"/>
        <end position="151"/>
    </location>
</feature>
<evidence type="ECO:0000256" key="2">
    <source>
        <dbReference type="SAM" id="Phobius"/>
    </source>
</evidence>
<evidence type="ECO:0000313" key="4">
    <source>
        <dbReference type="Proteomes" id="UP001160758"/>
    </source>
</evidence>
<organism evidence="3 4">
    <name type="scientific">Aeromonas caviae</name>
    <name type="common">Aeromonas punctata</name>
    <dbReference type="NCBI Taxonomy" id="648"/>
    <lineage>
        <taxon>Bacteria</taxon>
        <taxon>Pseudomonadati</taxon>
        <taxon>Pseudomonadota</taxon>
        <taxon>Gammaproteobacteria</taxon>
        <taxon>Aeromonadales</taxon>
        <taxon>Aeromonadaceae</taxon>
        <taxon>Aeromonas</taxon>
    </lineage>
</organism>
<comment type="caution">
    <text evidence="3">The sequence shown here is derived from an EMBL/GenBank/DDBJ whole genome shotgun (WGS) entry which is preliminary data.</text>
</comment>
<evidence type="ECO:0000313" key="3">
    <source>
        <dbReference type="EMBL" id="MDH1897740.1"/>
    </source>
</evidence>
<proteinExistence type="predicted"/>
<evidence type="ECO:0000256" key="1">
    <source>
        <dbReference type="SAM" id="MobiDB-lite"/>
    </source>
</evidence>
<feature type="transmembrane region" description="Helical" evidence="2">
    <location>
        <begin position="41"/>
        <end position="60"/>
    </location>
</feature>